<dbReference type="Proteomes" id="UP001285441">
    <property type="component" value="Unassembled WGS sequence"/>
</dbReference>
<dbReference type="SUPFAM" id="SSF52540">
    <property type="entry name" value="P-loop containing nucleoside triphosphate hydrolases"/>
    <property type="match status" value="2"/>
</dbReference>
<keyword evidence="1" id="KW-0547">Nucleotide-binding</keyword>
<dbReference type="InterPro" id="IPR014001">
    <property type="entry name" value="Helicase_ATP-bd"/>
</dbReference>
<dbReference type="EMBL" id="JAULSW010000002">
    <property type="protein sequence ID" value="KAK3389795.1"/>
    <property type="molecule type" value="Genomic_DNA"/>
</dbReference>
<comment type="caution">
    <text evidence="6">The sequence shown here is derived from an EMBL/GenBank/DDBJ whole genome shotgun (WGS) entry which is preliminary data.</text>
</comment>
<dbReference type="CDD" id="cd18793">
    <property type="entry name" value="SF2_C_SNF"/>
    <property type="match status" value="1"/>
</dbReference>
<dbReference type="GO" id="GO:0016787">
    <property type="term" value="F:hydrolase activity"/>
    <property type="evidence" value="ECO:0007669"/>
    <property type="project" value="UniProtKB-KW"/>
</dbReference>
<dbReference type="Gene3D" id="3.40.50.10810">
    <property type="entry name" value="Tandem AAA-ATPase domain"/>
    <property type="match status" value="1"/>
</dbReference>
<evidence type="ECO:0000256" key="2">
    <source>
        <dbReference type="ARBA" id="ARBA00022801"/>
    </source>
</evidence>
<sequence length="852" mass="94247">MLRNDIQIRIQRVHDRHPIPFDEIGIGNNLFSSLDIVIQDDRCDIQARGISVATMNQKTHLALKSISCAKYFKCIGTIPSSELRQKLNASELHPDTKSPEPICLIAIHVSGPRSIAEDLAKELCRFRLYLQHPIPMPPNVIYENPQYLGTVGSFLPSGALLPPIEMEVVSKGSTRPDDNAENAVLDLRTLLENLPARGYSLAVDFDLSIREKLKEHQKEAIAFIIDRESAEYTELRSLWRPAGFISGPQIYKHVITQSKSSKPKEIFGGILADGMGLGKTLTMIASIVSTLPRAHAFARKGSFEDTQDKASLIAVKSTLVIVPSILLLDGWIEEIKKHTLPGSLTYYKYHGPDRRLSASEPLSYDIVFSTYGTVVADARRGGGVLRCFQWYRLILDEAHVIRNSSTAQFKDVSSLSASSRWCMTGTPIQNSLDDLASLIRFLRVPLLDDATTFQRYIAGKRKFAVGLRKPEYGNLKLLLSSICLGRSTSTILESLGVAFIVHRPRLSREERSVYDDLALSCEKSIKAAVSGRAMGKKQQSILTAVLRLRILCNAGSPGPTGRASDDLEEQFRPDEIISLLQQSGEAICAKCNSAILSGDAEQTPAKQQSPGVGRRRLKCTTCTEHDANVVNSDGSSETLDVTMVDVEPGAVQTPVPAAEKADHAPYPSKLIALLSDIKEHYSQDKSIIFSFWRRSLDLVGELFDEEGIAFNQVDGNVDPAQRRKLLAQFHDDSSVRVLLMTIGTGAVGLNNLSVASRVHILEPQWNPSTEDQAIGRVFRMGQAKNVCVIRYVMENTVEESIESRQILKAQLALKGGFQSSDHQLSENQRRIAELQELGRIIKSTILTRTVEV</sequence>
<dbReference type="PANTHER" id="PTHR45626:SF52">
    <property type="entry name" value="SINGLE-STRANDED DNA-DEPENDENT ATPASE (EUROFUNG)"/>
    <property type="match status" value="1"/>
</dbReference>
<feature type="domain" description="Helicase ATP-binding" evidence="4">
    <location>
        <begin position="260"/>
        <end position="445"/>
    </location>
</feature>
<name>A0AAE0NY47_9PEZI</name>
<dbReference type="SMART" id="SM00487">
    <property type="entry name" value="DEXDc"/>
    <property type="match status" value="1"/>
</dbReference>
<dbReference type="PANTHER" id="PTHR45626">
    <property type="entry name" value="TRANSCRIPTION TERMINATION FACTOR 2-RELATED"/>
    <property type="match status" value="1"/>
</dbReference>
<dbReference type="InterPro" id="IPR038718">
    <property type="entry name" value="SNF2-like_sf"/>
</dbReference>
<dbReference type="Pfam" id="PF00176">
    <property type="entry name" value="SNF2-rel_dom"/>
    <property type="match status" value="1"/>
</dbReference>
<evidence type="ECO:0000259" key="5">
    <source>
        <dbReference type="PROSITE" id="PS51194"/>
    </source>
</evidence>
<evidence type="ECO:0000313" key="6">
    <source>
        <dbReference type="EMBL" id="KAK3389795.1"/>
    </source>
</evidence>
<gene>
    <name evidence="6" type="ORF">B0H63DRAFT_104163</name>
</gene>
<evidence type="ECO:0000259" key="4">
    <source>
        <dbReference type="PROSITE" id="PS51192"/>
    </source>
</evidence>
<evidence type="ECO:0000256" key="3">
    <source>
        <dbReference type="ARBA" id="ARBA00022840"/>
    </source>
</evidence>
<dbReference type="InterPro" id="IPR050628">
    <property type="entry name" value="SNF2_RAD54_helicase_TF"/>
</dbReference>
<dbReference type="InterPro" id="IPR049730">
    <property type="entry name" value="SNF2/RAD54-like_C"/>
</dbReference>
<dbReference type="SMART" id="SM00490">
    <property type="entry name" value="HELICc"/>
    <property type="match status" value="1"/>
</dbReference>
<reference evidence="6" key="1">
    <citation type="journal article" date="2023" name="Mol. Phylogenet. Evol.">
        <title>Genome-scale phylogeny and comparative genomics of the fungal order Sordariales.</title>
        <authorList>
            <person name="Hensen N."/>
            <person name="Bonometti L."/>
            <person name="Westerberg I."/>
            <person name="Brannstrom I.O."/>
            <person name="Guillou S."/>
            <person name="Cros-Aarteil S."/>
            <person name="Calhoun S."/>
            <person name="Haridas S."/>
            <person name="Kuo A."/>
            <person name="Mondo S."/>
            <person name="Pangilinan J."/>
            <person name="Riley R."/>
            <person name="LaButti K."/>
            <person name="Andreopoulos B."/>
            <person name="Lipzen A."/>
            <person name="Chen C."/>
            <person name="Yan M."/>
            <person name="Daum C."/>
            <person name="Ng V."/>
            <person name="Clum A."/>
            <person name="Steindorff A."/>
            <person name="Ohm R.A."/>
            <person name="Martin F."/>
            <person name="Silar P."/>
            <person name="Natvig D.O."/>
            <person name="Lalanne C."/>
            <person name="Gautier V."/>
            <person name="Ament-Velasquez S.L."/>
            <person name="Kruys A."/>
            <person name="Hutchinson M.I."/>
            <person name="Powell A.J."/>
            <person name="Barry K."/>
            <person name="Miller A.N."/>
            <person name="Grigoriev I.V."/>
            <person name="Debuchy R."/>
            <person name="Gladieux P."/>
            <person name="Hiltunen Thoren M."/>
            <person name="Johannesson H."/>
        </authorList>
    </citation>
    <scope>NUCLEOTIDE SEQUENCE</scope>
    <source>
        <strain evidence="6">CBS 232.78</strain>
    </source>
</reference>
<dbReference type="GO" id="GO:0006281">
    <property type="term" value="P:DNA repair"/>
    <property type="evidence" value="ECO:0007669"/>
    <property type="project" value="TreeGrafter"/>
</dbReference>
<keyword evidence="7" id="KW-1185">Reference proteome</keyword>
<evidence type="ECO:0000256" key="1">
    <source>
        <dbReference type="ARBA" id="ARBA00022741"/>
    </source>
</evidence>
<proteinExistence type="predicted"/>
<dbReference type="CDD" id="cd18008">
    <property type="entry name" value="DEXDc_SHPRH-like"/>
    <property type="match status" value="1"/>
</dbReference>
<dbReference type="GO" id="GO:0005634">
    <property type="term" value="C:nucleus"/>
    <property type="evidence" value="ECO:0007669"/>
    <property type="project" value="TreeGrafter"/>
</dbReference>
<organism evidence="6 7">
    <name type="scientific">Podospora didyma</name>
    <dbReference type="NCBI Taxonomy" id="330526"/>
    <lineage>
        <taxon>Eukaryota</taxon>
        <taxon>Fungi</taxon>
        <taxon>Dikarya</taxon>
        <taxon>Ascomycota</taxon>
        <taxon>Pezizomycotina</taxon>
        <taxon>Sordariomycetes</taxon>
        <taxon>Sordariomycetidae</taxon>
        <taxon>Sordariales</taxon>
        <taxon>Podosporaceae</taxon>
        <taxon>Podospora</taxon>
    </lineage>
</organism>
<dbReference type="AlphaFoldDB" id="A0AAE0NY47"/>
<dbReference type="Gene3D" id="3.40.50.300">
    <property type="entry name" value="P-loop containing nucleotide triphosphate hydrolases"/>
    <property type="match status" value="1"/>
</dbReference>
<dbReference type="Pfam" id="PF00271">
    <property type="entry name" value="Helicase_C"/>
    <property type="match status" value="1"/>
</dbReference>
<dbReference type="GO" id="GO:0005524">
    <property type="term" value="F:ATP binding"/>
    <property type="evidence" value="ECO:0007669"/>
    <property type="project" value="UniProtKB-KW"/>
</dbReference>
<reference evidence="6" key="2">
    <citation type="submission" date="2023-06" db="EMBL/GenBank/DDBJ databases">
        <authorList>
            <consortium name="Lawrence Berkeley National Laboratory"/>
            <person name="Haridas S."/>
            <person name="Hensen N."/>
            <person name="Bonometti L."/>
            <person name="Westerberg I."/>
            <person name="Brannstrom I.O."/>
            <person name="Guillou S."/>
            <person name="Cros-Aarteil S."/>
            <person name="Calhoun S."/>
            <person name="Kuo A."/>
            <person name="Mondo S."/>
            <person name="Pangilinan J."/>
            <person name="Riley R."/>
            <person name="LaButti K."/>
            <person name="Andreopoulos B."/>
            <person name="Lipzen A."/>
            <person name="Chen C."/>
            <person name="Yanf M."/>
            <person name="Daum C."/>
            <person name="Ng V."/>
            <person name="Clum A."/>
            <person name="Steindorff A."/>
            <person name="Ohm R."/>
            <person name="Martin F."/>
            <person name="Silar P."/>
            <person name="Natvig D."/>
            <person name="Lalanne C."/>
            <person name="Gautier V."/>
            <person name="Ament-velasquez S.L."/>
            <person name="Kruys A."/>
            <person name="Hutchinson M.I."/>
            <person name="Powell A.J."/>
            <person name="Barry K."/>
            <person name="Miller A.N."/>
            <person name="Grigoriev I.V."/>
            <person name="Debuchy R."/>
            <person name="Gladieux P."/>
            <person name="Thoren M.H."/>
            <person name="Johannesson H."/>
        </authorList>
    </citation>
    <scope>NUCLEOTIDE SEQUENCE</scope>
    <source>
        <strain evidence="6">CBS 232.78</strain>
    </source>
</reference>
<dbReference type="InterPro" id="IPR027417">
    <property type="entry name" value="P-loop_NTPase"/>
</dbReference>
<dbReference type="InterPro" id="IPR001650">
    <property type="entry name" value="Helicase_C-like"/>
</dbReference>
<keyword evidence="2" id="KW-0378">Hydrolase</keyword>
<evidence type="ECO:0000313" key="7">
    <source>
        <dbReference type="Proteomes" id="UP001285441"/>
    </source>
</evidence>
<dbReference type="GO" id="GO:0008094">
    <property type="term" value="F:ATP-dependent activity, acting on DNA"/>
    <property type="evidence" value="ECO:0007669"/>
    <property type="project" value="TreeGrafter"/>
</dbReference>
<dbReference type="PROSITE" id="PS51194">
    <property type="entry name" value="HELICASE_CTER"/>
    <property type="match status" value="1"/>
</dbReference>
<feature type="domain" description="Helicase C-terminal" evidence="5">
    <location>
        <begin position="669"/>
        <end position="825"/>
    </location>
</feature>
<accession>A0AAE0NY47</accession>
<dbReference type="PROSITE" id="PS51192">
    <property type="entry name" value="HELICASE_ATP_BIND_1"/>
    <property type="match status" value="1"/>
</dbReference>
<dbReference type="InterPro" id="IPR000330">
    <property type="entry name" value="SNF2_N"/>
</dbReference>
<keyword evidence="3" id="KW-0067">ATP-binding</keyword>
<protein>
    <submittedName>
        <fullName evidence="6">SNF2 family N-terminal domain-containing protein</fullName>
    </submittedName>
</protein>